<protein>
    <recommendedName>
        <fullName evidence="7">AP2/ERF domain-containing protein</fullName>
    </recommendedName>
</protein>
<dbReference type="PANTHER" id="PTHR31194:SF140">
    <property type="entry name" value="ETHYLENE-RESPONSIVE TRANSCRIPTION FACTOR CRF2"/>
    <property type="match status" value="1"/>
</dbReference>
<evidence type="ECO:0000256" key="3">
    <source>
        <dbReference type="ARBA" id="ARBA00023125"/>
    </source>
</evidence>
<dbReference type="PROSITE" id="PS51032">
    <property type="entry name" value="AP2_ERF"/>
    <property type="match status" value="1"/>
</dbReference>
<reference evidence="8" key="1">
    <citation type="submission" date="2023-05" db="EMBL/GenBank/DDBJ databases">
        <title>Nepenthes gracilis genome sequencing.</title>
        <authorList>
            <person name="Fukushima K."/>
        </authorList>
    </citation>
    <scope>NUCLEOTIDE SEQUENCE</scope>
    <source>
        <strain evidence="8">SING2019-196</strain>
    </source>
</reference>
<feature type="compositionally biased region" description="Basic residues" evidence="6">
    <location>
        <begin position="93"/>
        <end position="102"/>
    </location>
</feature>
<keyword evidence="3" id="KW-0238">DNA-binding</keyword>
<evidence type="ECO:0000256" key="4">
    <source>
        <dbReference type="ARBA" id="ARBA00023163"/>
    </source>
</evidence>
<dbReference type="InterPro" id="IPR036955">
    <property type="entry name" value="AP2/ERF_dom_sf"/>
</dbReference>
<evidence type="ECO:0000256" key="2">
    <source>
        <dbReference type="ARBA" id="ARBA00023015"/>
    </source>
</evidence>
<dbReference type="GO" id="GO:0005634">
    <property type="term" value="C:nucleus"/>
    <property type="evidence" value="ECO:0007669"/>
    <property type="project" value="UniProtKB-SubCell"/>
</dbReference>
<sequence>MTSLRRQPPKQGIHAVKERKKHGCEKEPKFRQKIRLIYSDPDATDSSSDDEDEKSENWENQFNVSKRKVKEIHVPIRTNSKNLNPVKMPMNKRLSRSGHKGIRQQKWGKWAAEIRDPIRGCWVWFGTYKAVEDAAVAYEKKKLEFESIMQLVKCPNSSNAMTSAASRLSPSSVLDVSPLPAETAKLSLMGSEQENGASHDLVSGFGSGLDGLFDELRMDDFPVYDLGFIEATDLTDIDIDLGSEELDWLDEALNIGSSL</sequence>
<feature type="region of interest" description="Disordered" evidence="6">
    <location>
        <begin position="1"/>
        <end position="62"/>
    </location>
</feature>
<dbReference type="Proteomes" id="UP001279734">
    <property type="component" value="Unassembled WGS sequence"/>
</dbReference>
<evidence type="ECO:0000256" key="5">
    <source>
        <dbReference type="ARBA" id="ARBA00023242"/>
    </source>
</evidence>
<evidence type="ECO:0000313" key="9">
    <source>
        <dbReference type="Proteomes" id="UP001279734"/>
    </source>
</evidence>
<dbReference type="EMBL" id="BSYO01000026">
    <property type="protein sequence ID" value="GMH23353.1"/>
    <property type="molecule type" value="Genomic_DNA"/>
</dbReference>
<dbReference type="AlphaFoldDB" id="A0AAD3XZG7"/>
<dbReference type="CDD" id="cd00018">
    <property type="entry name" value="AP2"/>
    <property type="match status" value="1"/>
</dbReference>
<dbReference type="InterPro" id="IPR050913">
    <property type="entry name" value="AP2/ERF_ERF"/>
</dbReference>
<name>A0AAD3XZG7_NEPGR</name>
<dbReference type="GO" id="GO:0003677">
    <property type="term" value="F:DNA binding"/>
    <property type="evidence" value="ECO:0007669"/>
    <property type="project" value="UniProtKB-KW"/>
</dbReference>
<dbReference type="InterPro" id="IPR016177">
    <property type="entry name" value="DNA-bd_dom_sf"/>
</dbReference>
<keyword evidence="9" id="KW-1185">Reference proteome</keyword>
<dbReference type="PANTHER" id="PTHR31194">
    <property type="entry name" value="SHN SHINE , DNA BINDING / TRANSCRIPTION FACTOR"/>
    <property type="match status" value="1"/>
</dbReference>
<dbReference type="PRINTS" id="PR00367">
    <property type="entry name" value="ETHRSPELEMNT"/>
</dbReference>
<feature type="domain" description="AP2/ERF" evidence="7">
    <location>
        <begin position="98"/>
        <end position="155"/>
    </location>
</feature>
<feature type="region of interest" description="Disordered" evidence="6">
    <location>
        <begin position="80"/>
        <end position="102"/>
    </location>
</feature>
<dbReference type="GO" id="GO:0003700">
    <property type="term" value="F:DNA-binding transcription factor activity"/>
    <property type="evidence" value="ECO:0007669"/>
    <property type="project" value="InterPro"/>
</dbReference>
<dbReference type="Gene3D" id="3.30.730.10">
    <property type="entry name" value="AP2/ERF domain"/>
    <property type="match status" value="1"/>
</dbReference>
<dbReference type="InterPro" id="IPR001471">
    <property type="entry name" value="AP2/ERF_dom"/>
</dbReference>
<dbReference type="SMART" id="SM00380">
    <property type="entry name" value="AP2"/>
    <property type="match status" value="1"/>
</dbReference>
<keyword evidence="2" id="KW-0805">Transcription regulation</keyword>
<dbReference type="SUPFAM" id="SSF54171">
    <property type="entry name" value="DNA-binding domain"/>
    <property type="match status" value="1"/>
</dbReference>
<proteinExistence type="predicted"/>
<evidence type="ECO:0000256" key="1">
    <source>
        <dbReference type="ARBA" id="ARBA00004123"/>
    </source>
</evidence>
<keyword evidence="4" id="KW-0804">Transcription</keyword>
<comment type="caution">
    <text evidence="8">The sequence shown here is derived from an EMBL/GenBank/DDBJ whole genome shotgun (WGS) entry which is preliminary data.</text>
</comment>
<comment type="subcellular location">
    <subcellularLocation>
        <location evidence="1">Nucleus</location>
    </subcellularLocation>
</comment>
<dbReference type="PIRSF" id="PIRSF038123">
    <property type="entry name" value="PTI6"/>
    <property type="match status" value="1"/>
</dbReference>
<organism evidence="8 9">
    <name type="scientific">Nepenthes gracilis</name>
    <name type="common">Slender pitcher plant</name>
    <dbReference type="NCBI Taxonomy" id="150966"/>
    <lineage>
        <taxon>Eukaryota</taxon>
        <taxon>Viridiplantae</taxon>
        <taxon>Streptophyta</taxon>
        <taxon>Embryophyta</taxon>
        <taxon>Tracheophyta</taxon>
        <taxon>Spermatophyta</taxon>
        <taxon>Magnoliopsida</taxon>
        <taxon>eudicotyledons</taxon>
        <taxon>Gunneridae</taxon>
        <taxon>Pentapetalae</taxon>
        <taxon>Caryophyllales</taxon>
        <taxon>Nepenthaceae</taxon>
        <taxon>Nepenthes</taxon>
    </lineage>
</organism>
<evidence type="ECO:0000256" key="6">
    <source>
        <dbReference type="SAM" id="MobiDB-lite"/>
    </source>
</evidence>
<gene>
    <name evidence="8" type="ORF">Nepgr_025196</name>
</gene>
<accession>A0AAD3XZG7</accession>
<keyword evidence="5" id="KW-0539">Nucleus</keyword>
<evidence type="ECO:0000313" key="8">
    <source>
        <dbReference type="EMBL" id="GMH23353.1"/>
    </source>
</evidence>
<evidence type="ECO:0000259" key="7">
    <source>
        <dbReference type="PROSITE" id="PS51032"/>
    </source>
</evidence>